<sequence>MVQIQVGPPSISKVFPRWWTAEEKCGCDVIGSHASLRSSCRKTCQFESDQPHQTCLKSSSLAWGTNQNTMTIRQDQFGYYTVGNFKTYSKFEAMLTEERTKQSLYWDFNESVYTKCNWAQEPAQSLEELYRIRAQQIRDQYDYIVLWFSGGADSNNILNTFLDNDIKIDELASCTNFKATGDKTNHLNGEIYHLATTLAEQAQVRQPGLKYTILDYLDYALKFYSQDENRLDWIYRMGGHQSPNTVLKQYMKLTTPHWRELYDAGKRVCFIAGIDKPWVSKVNDQYFFKFIDMFIDDAVNPGSQIDNLPQEFNDLFYWSPELPELVIKQAHIIKRYIKASNVRDPESQFVTDKTLLGGAPRIHVVGKNVDTDNWYLRIDRMHDLIYPNWVVNPFQAKSPSLVLSKRDTWFFDIEDANPAKYHWKAGINYFWQNTPDKWKKDPSNMLDGFKYSQSKIYCLGT</sequence>
<gene>
    <name evidence="1" type="ORF">UFOVP190_131</name>
</gene>
<protein>
    <submittedName>
        <fullName evidence="1">Uncharacterized protein</fullName>
    </submittedName>
</protein>
<name>A0A6J7WGK7_9CAUD</name>
<accession>A0A6J7WGK7</accession>
<organism evidence="1">
    <name type="scientific">uncultured Caudovirales phage</name>
    <dbReference type="NCBI Taxonomy" id="2100421"/>
    <lineage>
        <taxon>Viruses</taxon>
        <taxon>Duplodnaviria</taxon>
        <taxon>Heunggongvirae</taxon>
        <taxon>Uroviricota</taxon>
        <taxon>Caudoviricetes</taxon>
        <taxon>Peduoviridae</taxon>
        <taxon>Maltschvirus</taxon>
        <taxon>Maltschvirus maltsch</taxon>
    </lineage>
</organism>
<dbReference type="EMBL" id="LR798243">
    <property type="protein sequence ID" value="CAB5214474.1"/>
    <property type="molecule type" value="Genomic_DNA"/>
</dbReference>
<proteinExistence type="predicted"/>
<evidence type="ECO:0000313" key="1">
    <source>
        <dbReference type="EMBL" id="CAB5214474.1"/>
    </source>
</evidence>
<reference evidence="1" key="1">
    <citation type="submission" date="2020-05" db="EMBL/GenBank/DDBJ databases">
        <authorList>
            <person name="Chiriac C."/>
            <person name="Salcher M."/>
            <person name="Ghai R."/>
            <person name="Kavagutti S V."/>
        </authorList>
    </citation>
    <scope>NUCLEOTIDE SEQUENCE</scope>
</reference>